<sequence length="41" mass="4749">MCSNSRVLHVNQDHICVRCGTSNSILQCHLVRDHRNLRVSF</sequence>
<gene>
    <name evidence="2" type="ORF">BRAA03T14351Z</name>
    <name evidence="1" type="ORF">BRAPAZ1V2_A03P53300.2</name>
</gene>
<name>A0A3P6A7D6_BRACM</name>
<accession>A0A3P6A7D6</accession>
<reference evidence="2" key="1">
    <citation type="submission" date="2018-11" db="EMBL/GenBank/DDBJ databases">
        <authorList>
            <consortium name="Genoscope - CEA"/>
            <person name="William W."/>
        </authorList>
    </citation>
    <scope>NUCLEOTIDE SEQUENCE</scope>
</reference>
<dbReference type="AlphaFoldDB" id="A0A3P6A7D6"/>
<dbReference type="Gramene" id="A03p53300.2_BraZ1">
    <property type="protein sequence ID" value="A03p53300.2_BraZ1.CDS"/>
    <property type="gene ID" value="A03g53300.2_BraZ1"/>
</dbReference>
<evidence type="ECO:0000313" key="1">
    <source>
        <dbReference type="EMBL" id="CAG7883987.1"/>
    </source>
</evidence>
<dbReference type="Proteomes" id="UP000694005">
    <property type="component" value="Chromosome A03"/>
</dbReference>
<dbReference type="EMBL" id="LR031572">
    <property type="protein sequence ID" value="VDC83133.1"/>
    <property type="molecule type" value="Genomic_DNA"/>
</dbReference>
<organism evidence="2">
    <name type="scientific">Brassica campestris</name>
    <name type="common">Field mustard</name>
    <dbReference type="NCBI Taxonomy" id="3711"/>
    <lineage>
        <taxon>Eukaryota</taxon>
        <taxon>Viridiplantae</taxon>
        <taxon>Streptophyta</taxon>
        <taxon>Embryophyta</taxon>
        <taxon>Tracheophyta</taxon>
        <taxon>Spermatophyta</taxon>
        <taxon>Magnoliopsida</taxon>
        <taxon>eudicotyledons</taxon>
        <taxon>Gunneridae</taxon>
        <taxon>Pentapetalae</taxon>
        <taxon>rosids</taxon>
        <taxon>malvids</taxon>
        <taxon>Brassicales</taxon>
        <taxon>Brassicaceae</taxon>
        <taxon>Brassiceae</taxon>
        <taxon>Brassica</taxon>
    </lineage>
</organism>
<evidence type="ECO:0000313" key="2">
    <source>
        <dbReference type="EMBL" id="VDC83133.1"/>
    </source>
</evidence>
<proteinExistence type="predicted"/>
<protein>
    <submittedName>
        <fullName evidence="1">Uncharacterized protein</fullName>
    </submittedName>
</protein>
<dbReference type="EMBL" id="LS974619">
    <property type="protein sequence ID" value="CAG7883987.1"/>
    <property type="molecule type" value="Genomic_DNA"/>
</dbReference>